<dbReference type="GO" id="GO:0005737">
    <property type="term" value="C:cytoplasm"/>
    <property type="evidence" value="ECO:0007669"/>
    <property type="project" value="UniProtKB-SubCell"/>
</dbReference>
<comment type="function">
    <text evidence="5 6">Acetylates the N-terminal alanine of ribosomal protein bS18.</text>
</comment>
<dbReference type="GO" id="GO:0008999">
    <property type="term" value="F:protein-N-terminal-alanine acetyltransferase activity"/>
    <property type="evidence" value="ECO:0007669"/>
    <property type="project" value="UniProtKB-UniRule"/>
</dbReference>
<keyword evidence="4 5" id="KW-0012">Acyltransferase</keyword>
<comment type="caution">
    <text evidence="5">Lacks conserved residue(s) required for the propagation of feature annotation.</text>
</comment>
<sequence length="152" mass="17623">MIRPMRQADLLQVHQIEQKVQTHPWSMNQFQQSLDSDSCTVVEINQQIIGFCIFQTVLDEANLLLIAIDPEHQGQGHATTLLEQSIQLLKNQPIQIFLEVRESNQNAIALYEKLDFHQIDLRRNYYPTHGGNREHAVIMVKTCHDDFASLFK</sequence>
<protein>
    <recommendedName>
        <fullName evidence="5 6">[Ribosomal protein bS18]-alanine N-acetyltransferase</fullName>
        <ecNumber evidence="5 6">2.3.1.266</ecNumber>
    </recommendedName>
</protein>
<reference evidence="8" key="1">
    <citation type="submission" date="2023-08" db="EMBL/GenBank/DDBJ databases">
        <title>Emergence of clinically-relevant ST2 carbapenem-resistant Acinetobacter baumannii strains in hospital sewages in Zhejiang, East of China.</title>
        <authorList>
            <person name="Kaichao C."/>
            <person name="Zhang R."/>
        </authorList>
    </citation>
    <scope>NUCLEOTIDE SEQUENCE</scope>
    <source>
        <strain evidence="8">M-RB-37</strain>
    </source>
</reference>
<dbReference type="CDD" id="cd04301">
    <property type="entry name" value="NAT_SF"/>
    <property type="match status" value="1"/>
</dbReference>
<gene>
    <name evidence="5 8" type="primary">rimI</name>
    <name evidence="8" type="ORF">RFH47_04745</name>
</gene>
<dbReference type="EMBL" id="JAVIDL010000006">
    <property type="protein sequence ID" value="MDQ8935037.1"/>
    <property type="molecule type" value="Genomic_DNA"/>
</dbReference>
<evidence type="ECO:0000259" key="7">
    <source>
        <dbReference type="PROSITE" id="PS51186"/>
    </source>
</evidence>
<evidence type="ECO:0000256" key="3">
    <source>
        <dbReference type="ARBA" id="ARBA00022679"/>
    </source>
</evidence>
<dbReference type="InterPro" id="IPR006464">
    <property type="entry name" value="AcTrfase_RimI/Ard1"/>
</dbReference>
<comment type="subcellular location">
    <subcellularLocation>
        <location evidence="5 6">Cytoplasm</location>
    </subcellularLocation>
</comment>
<dbReference type="PANTHER" id="PTHR43420">
    <property type="entry name" value="ACETYLTRANSFERASE"/>
    <property type="match status" value="1"/>
</dbReference>
<dbReference type="InterPro" id="IPR043690">
    <property type="entry name" value="RimI"/>
</dbReference>
<dbReference type="Gene3D" id="3.40.630.30">
    <property type="match status" value="1"/>
</dbReference>
<dbReference type="Proteomes" id="UP001243844">
    <property type="component" value="Unassembled WGS sequence"/>
</dbReference>
<comment type="similarity">
    <text evidence="1 5 6">Belongs to the acetyltransferase family. RimI subfamily.</text>
</comment>
<comment type="catalytic activity">
    <reaction evidence="5 6">
        <text>N-terminal L-alanyl-[ribosomal protein bS18] + acetyl-CoA = N-terminal N(alpha)-acetyl-L-alanyl-[ribosomal protein bS18] + CoA + H(+)</text>
        <dbReference type="Rhea" id="RHEA:43756"/>
        <dbReference type="Rhea" id="RHEA-COMP:10676"/>
        <dbReference type="Rhea" id="RHEA-COMP:10677"/>
        <dbReference type="ChEBI" id="CHEBI:15378"/>
        <dbReference type="ChEBI" id="CHEBI:57287"/>
        <dbReference type="ChEBI" id="CHEBI:57288"/>
        <dbReference type="ChEBI" id="CHEBI:64718"/>
        <dbReference type="ChEBI" id="CHEBI:83683"/>
        <dbReference type="EC" id="2.3.1.266"/>
    </reaction>
</comment>
<dbReference type="RefSeq" id="WP_308975999.1">
    <property type="nucleotide sequence ID" value="NZ_JAVIDL010000006.1"/>
</dbReference>
<dbReference type="PROSITE" id="PS51186">
    <property type="entry name" value="GNAT"/>
    <property type="match status" value="1"/>
</dbReference>
<dbReference type="InterPro" id="IPR000182">
    <property type="entry name" value="GNAT_dom"/>
</dbReference>
<proteinExistence type="inferred from homology"/>
<evidence type="ECO:0000313" key="8">
    <source>
        <dbReference type="EMBL" id="MDQ8935037.1"/>
    </source>
</evidence>
<dbReference type="PANTHER" id="PTHR43420:SF44">
    <property type="entry name" value="ACETYLTRANSFERASE YPEA"/>
    <property type="match status" value="1"/>
</dbReference>
<evidence type="ECO:0000256" key="6">
    <source>
        <dbReference type="RuleBase" id="RU363094"/>
    </source>
</evidence>
<keyword evidence="3 5" id="KW-0808">Transferase</keyword>
<evidence type="ECO:0000256" key="1">
    <source>
        <dbReference type="ARBA" id="ARBA00005395"/>
    </source>
</evidence>
<keyword evidence="8" id="KW-0689">Ribosomal protein</keyword>
<dbReference type="Pfam" id="PF00583">
    <property type="entry name" value="Acetyltransf_1"/>
    <property type="match status" value="1"/>
</dbReference>
<accession>A0AAW8J4N3</accession>
<dbReference type="GO" id="GO:0005840">
    <property type="term" value="C:ribosome"/>
    <property type="evidence" value="ECO:0007669"/>
    <property type="project" value="UniProtKB-KW"/>
</dbReference>
<dbReference type="NCBIfam" id="TIGR01575">
    <property type="entry name" value="rimI"/>
    <property type="match status" value="1"/>
</dbReference>
<evidence type="ECO:0000256" key="4">
    <source>
        <dbReference type="ARBA" id="ARBA00023315"/>
    </source>
</evidence>
<dbReference type="InterPro" id="IPR016181">
    <property type="entry name" value="Acyl_CoA_acyltransferase"/>
</dbReference>
<evidence type="ECO:0000313" key="9">
    <source>
        <dbReference type="Proteomes" id="UP001243844"/>
    </source>
</evidence>
<feature type="active site" description="Proton donor" evidence="5">
    <location>
        <position position="111"/>
    </location>
</feature>
<dbReference type="SUPFAM" id="SSF55729">
    <property type="entry name" value="Acyl-CoA N-acyltransferases (Nat)"/>
    <property type="match status" value="1"/>
</dbReference>
<evidence type="ECO:0000256" key="5">
    <source>
        <dbReference type="HAMAP-Rule" id="MF_02210"/>
    </source>
</evidence>
<keyword evidence="8" id="KW-0687">Ribonucleoprotein</keyword>
<feature type="domain" description="N-acetyltransferase" evidence="7">
    <location>
        <begin position="1"/>
        <end position="144"/>
    </location>
</feature>
<feature type="binding site" evidence="5">
    <location>
        <position position="104"/>
    </location>
    <ligand>
        <name>acetyl-CoA</name>
        <dbReference type="ChEBI" id="CHEBI:57288"/>
    </ligand>
</feature>
<organism evidence="8 9">
    <name type="scientific">Acinetobacter rudis</name>
    <dbReference type="NCBI Taxonomy" id="632955"/>
    <lineage>
        <taxon>Bacteria</taxon>
        <taxon>Pseudomonadati</taxon>
        <taxon>Pseudomonadota</taxon>
        <taxon>Gammaproteobacteria</taxon>
        <taxon>Moraxellales</taxon>
        <taxon>Moraxellaceae</taxon>
        <taxon>Acinetobacter</taxon>
    </lineage>
</organism>
<evidence type="ECO:0000256" key="2">
    <source>
        <dbReference type="ARBA" id="ARBA00022490"/>
    </source>
</evidence>
<comment type="caution">
    <text evidence="8">The sequence shown here is derived from an EMBL/GenBank/DDBJ whole genome shotgun (WGS) entry which is preliminary data.</text>
</comment>
<dbReference type="InterPro" id="IPR050680">
    <property type="entry name" value="YpeA/RimI_acetyltransf"/>
</dbReference>
<keyword evidence="2 5" id="KW-0963">Cytoplasm</keyword>
<dbReference type="EC" id="2.3.1.266" evidence="5 6"/>
<name>A0AAW8J4N3_9GAMM</name>
<feature type="active site" description="Proton acceptor" evidence="5">
    <location>
        <position position="99"/>
    </location>
</feature>
<dbReference type="AlphaFoldDB" id="A0AAW8J4N3"/>
<feature type="binding site" evidence="5">
    <location>
        <begin position="66"/>
        <end position="68"/>
    </location>
    <ligand>
        <name>acetyl-CoA</name>
        <dbReference type="ChEBI" id="CHEBI:57288"/>
    </ligand>
</feature>
<dbReference type="HAMAP" id="MF_02210">
    <property type="entry name" value="RimI"/>
    <property type="match status" value="1"/>
</dbReference>